<dbReference type="GeneID" id="54567002"/>
<dbReference type="RefSeq" id="XP_033664016.1">
    <property type="nucleotide sequence ID" value="XM_033813730.1"/>
</dbReference>
<reference evidence="2" key="1">
    <citation type="journal article" date="2020" name="Stud. Mycol.">
        <title>101 Dothideomycetes genomes: a test case for predicting lifestyles and emergence of pathogens.</title>
        <authorList>
            <person name="Haridas S."/>
            <person name="Albert R."/>
            <person name="Binder M."/>
            <person name="Bloem J."/>
            <person name="Labutti K."/>
            <person name="Salamov A."/>
            <person name="Andreopoulos B."/>
            <person name="Baker S."/>
            <person name="Barry K."/>
            <person name="Bills G."/>
            <person name="Bluhm B."/>
            <person name="Cannon C."/>
            <person name="Castanera R."/>
            <person name="Culley D."/>
            <person name="Daum C."/>
            <person name="Ezra D."/>
            <person name="Gonzalez J."/>
            <person name="Henrissat B."/>
            <person name="Kuo A."/>
            <person name="Liang C."/>
            <person name="Lipzen A."/>
            <person name="Lutzoni F."/>
            <person name="Magnuson J."/>
            <person name="Mondo S."/>
            <person name="Nolan M."/>
            <person name="Ohm R."/>
            <person name="Pangilinan J."/>
            <person name="Park H.-J."/>
            <person name="Ramirez L."/>
            <person name="Alfaro M."/>
            <person name="Sun H."/>
            <person name="Tritt A."/>
            <person name="Yoshinaga Y."/>
            <person name="Zwiers L.-H."/>
            <person name="Turgeon B."/>
            <person name="Goodwin S."/>
            <person name="Spatafora J."/>
            <person name="Crous P."/>
            <person name="Grigoriev I."/>
        </authorList>
    </citation>
    <scope>NUCLEOTIDE SEQUENCE</scope>
    <source>
        <strain evidence="2">ATCC 36951</strain>
    </source>
</reference>
<sequence length="166" mass="18273">MYFPKAFMRGLSHQHVELCNYLVNAACAVAGHTVVSPSLFPKYDRFDYLGIQRKKTLDSKQIVRGSKRTAGNQEAREAKREAAREVLKILHGPTALKDIQNAVARANSRTEAASPTTGAAFASVAQALYTALQDADVARFHRIEAKDSAKDKDNNRLAPVSSDRML</sequence>
<gene>
    <name evidence="2" type="ORF">M409DRAFT_57794</name>
</gene>
<evidence type="ECO:0000313" key="2">
    <source>
        <dbReference type="EMBL" id="KAF2163127.1"/>
    </source>
</evidence>
<proteinExistence type="predicted"/>
<name>A0A6A6C7G1_ZASCE</name>
<evidence type="ECO:0000256" key="1">
    <source>
        <dbReference type="SAM" id="MobiDB-lite"/>
    </source>
</evidence>
<organism evidence="2 3">
    <name type="scientific">Zasmidium cellare ATCC 36951</name>
    <dbReference type="NCBI Taxonomy" id="1080233"/>
    <lineage>
        <taxon>Eukaryota</taxon>
        <taxon>Fungi</taxon>
        <taxon>Dikarya</taxon>
        <taxon>Ascomycota</taxon>
        <taxon>Pezizomycotina</taxon>
        <taxon>Dothideomycetes</taxon>
        <taxon>Dothideomycetidae</taxon>
        <taxon>Mycosphaerellales</taxon>
        <taxon>Mycosphaerellaceae</taxon>
        <taxon>Zasmidium</taxon>
    </lineage>
</organism>
<accession>A0A6A6C7G1</accession>
<dbReference type="AlphaFoldDB" id="A0A6A6C7G1"/>
<dbReference type="Proteomes" id="UP000799537">
    <property type="component" value="Unassembled WGS sequence"/>
</dbReference>
<dbReference type="EMBL" id="ML993610">
    <property type="protein sequence ID" value="KAF2163127.1"/>
    <property type="molecule type" value="Genomic_DNA"/>
</dbReference>
<feature type="region of interest" description="Disordered" evidence="1">
    <location>
        <begin position="147"/>
        <end position="166"/>
    </location>
</feature>
<protein>
    <submittedName>
        <fullName evidence="2">Uncharacterized protein</fullName>
    </submittedName>
</protein>
<evidence type="ECO:0000313" key="3">
    <source>
        <dbReference type="Proteomes" id="UP000799537"/>
    </source>
</evidence>
<keyword evidence="3" id="KW-1185">Reference proteome</keyword>